<dbReference type="NCBIfam" id="TIGR04057">
    <property type="entry name" value="SusC_RagA_signa"/>
    <property type="match status" value="1"/>
</dbReference>
<dbReference type="SUPFAM" id="SSF49464">
    <property type="entry name" value="Carboxypeptidase regulatory domain-like"/>
    <property type="match status" value="1"/>
</dbReference>
<dbReference type="NCBIfam" id="TIGR04056">
    <property type="entry name" value="OMP_RagA_SusC"/>
    <property type="match status" value="1"/>
</dbReference>
<dbReference type="Gene3D" id="2.40.170.20">
    <property type="entry name" value="TonB-dependent receptor, beta-barrel domain"/>
    <property type="match status" value="1"/>
</dbReference>
<dbReference type="Pfam" id="PF13715">
    <property type="entry name" value="CarbopepD_reg_2"/>
    <property type="match status" value="1"/>
</dbReference>
<keyword evidence="8" id="KW-0732">Signal</keyword>
<gene>
    <name evidence="10" type="ORF">WJU22_12875</name>
</gene>
<feature type="domain" description="TonB-dependent receptor plug" evidence="9">
    <location>
        <begin position="116"/>
        <end position="222"/>
    </location>
</feature>
<evidence type="ECO:0000256" key="2">
    <source>
        <dbReference type="ARBA" id="ARBA00022448"/>
    </source>
</evidence>
<keyword evidence="5 7" id="KW-0472">Membrane</keyword>
<feature type="signal peptide" evidence="8">
    <location>
        <begin position="1"/>
        <end position="25"/>
    </location>
</feature>
<dbReference type="InterPro" id="IPR037066">
    <property type="entry name" value="Plug_dom_sf"/>
</dbReference>
<keyword evidence="6 7" id="KW-0998">Cell outer membrane</keyword>
<name>A0ABZ2ZB80_9BACT</name>
<reference evidence="10 11" key="1">
    <citation type="submission" date="2024-03" db="EMBL/GenBank/DDBJ databases">
        <title>Chitinophaga caseinilytica sp. nov., a casein hydrolysing bacterium isolated from forest soil.</title>
        <authorList>
            <person name="Lee D.S."/>
            <person name="Han D.M."/>
            <person name="Baek J.H."/>
            <person name="Choi D.G."/>
            <person name="Jeon J.H."/>
            <person name="Jeon C.O."/>
        </authorList>
    </citation>
    <scope>NUCLEOTIDE SEQUENCE [LARGE SCALE GENOMIC DNA]</scope>
    <source>
        <strain evidence="10 11">KACC 19118</strain>
    </source>
</reference>
<evidence type="ECO:0000256" key="8">
    <source>
        <dbReference type="SAM" id="SignalP"/>
    </source>
</evidence>
<evidence type="ECO:0000259" key="9">
    <source>
        <dbReference type="Pfam" id="PF07715"/>
    </source>
</evidence>
<dbReference type="InterPro" id="IPR012910">
    <property type="entry name" value="Plug_dom"/>
</dbReference>
<comment type="subcellular location">
    <subcellularLocation>
        <location evidence="1 7">Cell outer membrane</location>
        <topology evidence="1 7">Multi-pass membrane protein</topology>
    </subcellularLocation>
</comment>
<feature type="chain" id="PRO_5045545959" evidence="8">
    <location>
        <begin position="26"/>
        <end position="1008"/>
    </location>
</feature>
<evidence type="ECO:0000256" key="5">
    <source>
        <dbReference type="ARBA" id="ARBA00023136"/>
    </source>
</evidence>
<keyword evidence="11" id="KW-1185">Reference proteome</keyword>
<proteinExistence type="inferred from homology"/>
<evidence type="ECO:0000256" key="6">
    <source>
        <dbReference type="ARBA" id="ARBA00023237"/>
    </source>
</evidence>
<evidence type="ECO:0000256" key="7">
    <source>
        <dbReference type="PROSITE-ProRule" id="PRU01360"/>
    </source>
</evidence>
<dbReference type="RefSeq" id="WP_341843639.1">
    <property type="nucleotide sequence ID" value="NZ_CP149792.1"/>
</dbReference>
<dbReference type="InterPro" id="IPR036942">
    <property type="entry name" value="Beta-barrel_TonB_sf"/>
</dbReference>
<accession>A0ABZ2ZB80</accession>
<comment type="similarity">
    <text evidence="7">Belongs to the TonB-dependent receptor family.</text>
</comment>
<dbReference type="Proteomes" id="UP001449657">
    <property type="component" value="Chromosome"/>
</dbReference>
<evidence type="ECO:0000256" key="3">
    <source>
        <dbReference type="ARBA" id="ARBA00022452"/>
    </source>
</evidence>
<dbReference type="Gene3D" id="2.170.130.10">
    <property type="entry name" value="TonB-dependent receptor, plug domain"/>
    <property type="match status" value="1"/>
</dbReference>
<dbReference type="Pfam" id="PF07715">
    <property type="entry name" value="Plug"/>
    <property type="match status" value="1"/>
</dbReference>
<keyword evidence="4 7" id="KW-0812">Transmembrane</keyword>
<dbReference type="SUPFAM" id="SSF56935">
    <property type="entry name" value="Porins"/>
    <property type="match status" value="1"/>
</dbReference>
<protein>
    <submittedName>
        <fullName evidence="10">SusC/RagA family TonB-linked outer membrane protein</fullName>
    </submittedName>
</protein>
<evidence type="ECO:0000313" key="10">
    <source>
        <dbReference type="EMBL" id="WZN49064.1"/>
    </source>
</evidence>
<evidence type="ECO:0000256" key="1">
    <source>
        <dbReference type="ARBA" id="ARBA00004571"/>
    </source>
</evidence>
<sequence length="1008" mass="111141">MMLHTTFKTMLLTIFTICLCAESYAQSFTGRVTDVGNLPLAGVSVRSSDGAKATQTNEKGEFTLQVKSGTVLRLTYVGFTPQDITYNGSPLRIIMERQAETIVTDVVVIGYGTARKKDVTGTTARANLTAFRESPNVNILQSLQGSVPGLNVGAVTTAGSSPSVSIRGRTSLSGTTSPLIVLDGIIFRGNLADINPADIASVDVLKDASATAIYGSQASNGVLLMTTKTGRAGKKPLISYNGALTLSQVSNRDMLPLDKEGYLQFVADRWINESRTGANLDAPNPSWDPLTRMSAESAKGFQAGVNTDWWQLLTNRNPLMQNHDVSVSGRSENTAYFFSLGYTNQENVIINDTYKRYSFRVNLESKVASWLKVGVQSSYGISDYSGVAPTLTTVIRNTPFLSAYDSTGKPLRLPDGSNLNPILQTQQNNLDKRYNLFGLMYADVTVPWVKGLNYRVNFGQNYVTAQQFNFDLYGANFTGSGSKMNSSEYNQTLDHIFNYRREFGDHGINATFVYGFEKRKFEQTNANASNFANPALGYHSLEAGQPSLQTVNSDAWKETSLYQMYRLIYSYKDRYVFTGTVRNDGFSGFGPGNKTGVFPSAALAWRITEEPWAKGKLGKIDDLKFRLSYGANGNRTVGRYQTLSRMNASIANGYLFGDGGLALQGQGIGSLANQGLKWETTKTLNFGLDFSLYSGRLSGEVNYYTANTSNLLYTVNIPSVNGQTSIPFNVGKLHNKGVELALNGTPVRNKNFSWDVNTSFSLNRNKVVSITGIDANKDGKEDDLVASKIFIGQPYGVAYDYNIIGMWQVADRNAGIIPGGFTYGTYKVEDINGDGSYTAAADRKILGYTDPSYRFSILNTLRYKAFEFKMFVNSIQGGKKYYYGQPGSTLPNPDNMQNRNFFKFDYWTPENPNARYRQIGYYSAALGETFSPYVQRSFVRLQDVTLSYSLPASITQKLNISRLSAYVNGKNLLTLSDWDGWDPESGTGLNLEAFPLLRSYTVGLNVEF</sequence>
<keyword evidence="2 7" id="KW-0813">Transport</keyword>
<evidence type="ECO:0000256" key="4">
    <source>
        <dbReference type="ARBA" id="ARBA00022692"/>
    </source>
</evidence>
<dbReference type="InterPro" id="IPR039426">
    <property type="entry name" value="TonB-dep_rcpt-like"/>
</dbReference>
<organism evidence="10 11">
    <name type="scientific">Chitinophaga caseinilytica</name>
    <dbReference type="NCBI Taxonomy" id="2267521"/>
    <lineage>
        <taxon>Bacteria</taxon>
        <taxon>Pseudomonadati</taxon>
        <taxon>Bacteroidota</taxon>
        <taxon>Chitinophagia</taxon>
        <taxon>Chitinophagales</taxon>
        <taxon>Chitinophagaceae</taxon>
        <taxon>Chitinophaga</taxon>
    </lineage>
</organism>
<dbReference type="EMBL" id="CP150096">
    <property type="protein sequence ID" value="WZN49064.1"/>
    <property type="molecule type" value="Genomic_DNA"/>
</dbReference>
<dbReference type="InterPro" id="IPR023997">
    <property type="entry name" value="TonB-dep_OMP_SusC/RagA_CS"/>
</dbReference>
<dbReference type="InterPro" id="IPR008969">
    <property type="entry name" value="CarboxyPept-like_regulatory"/>
</dbReference>
<dbReference type="PROSITE" id="PS52016">
    <property type="entry name" value="TONB_DEPENDENT_REC_3"/>
    <property type="match status" value="1"/>
</dbReference>
<dbReference type="InterPro" id="IPR023996">
    <property type="entry name" value="TonB-dep_OMP_SusC/RagA"/>
</dbReference>
<keyword evidence="3 7" id="KW-1134">Transmembrane beta strand</keyword>
<evidence type="ECO:0000313" key="11">
    <source>
        <dbReference type="Proteomes" id="UP001449657"/>
    </source>
</evidence>